<dbReference type="RefSeq" id="WP_090681244.1">
    <property type="nucleotide sequence ID" value="NZ_CADERL010000001.1"/>
</dbReference>
<dbReference type="InterPro" id="IPR026349">
    <property type="entry name" value="CHP04255"/>
</dbReference>
<dbReference type="OrthoDB" id="9128512at2"/>
<evidence type="ECO:0000313" key="2">
    <source>
        <dbReference type="Proteomes" id="UP000199706"/>
    </source>
</evidence>
<dbReference type="NCBIfam" id="TIGR04255">
    <property type="entry name" value="sporadTIGR04255"/>
    <property type="match status" value="1"/>
</dbReference>
<evidence type="ECO:0000313" key="1">
    <source>
        <dbReference type="EMBL" id="SDF90113.1"/>
    </source>
</evidence>
<name>A0A1G7PV69_9BURK</name>
<organism evidence="1 2">
    <name type="scientific">Paraburkholderia phenazinium</name>
    <dbReference type="NCBI Taxonomy" id="60549"/>
    <lineage>
        <taxon>Bacteria</taxon>
        <taxon>Pseudomonadati</taxon>
        <taxon>Pseudomonadota</taxon>
        <taxon>Betaproteobacteria</taxon>
        <taxon>Burkholderiales</taxon>
        <taxon>Burkholderiaceae</taxon>
        <taxon>Paraburkholderia</taxon>
    </lineage>
</organism>
<sequence length="88" mass="9889">MTAQPRYTFGDIGGRSSIVLESNALAFQTTQYETFETFSATFLKGLGIVHDALRLDFIERIGLRYLDAILPLRADESLRDYLISEVLG</sequence>
<dbReference type="Proteomes" id="UP000199706">
    <property type="component" value="Unassembled WGS sequence"/>
</dbReference>
<dbReference type="AlphaFoldDB" id="A0A1G7PV69"/>
<accession>A0A1G7PV69</accession>
<gene>
    <name evidence="1" type="ORF">SAMN05216466_101467</name>
</gene>
<protein>
    <submittedName>
        <fullName evidence="1">TIGR04255 family protein</fullName>
    </submittedName>
</protein>
<dbReference type="EMBL" id="FNCJ01000001">
    <property type="protein sequence ID" value="SDF90113.1"/>
    <property type="molecule type" value="Genomic_DNA"/>
</dbReference>
<reference evidence="1 2" key="1">
    <citation type="submission" date="2016-10" db="EMBL/GenBank/DDBJ databases">
        <authorList>
            <person name="de Groot N.N."/>
        </authorList>
    </citation>
    <scope>NUCLEOTIDE SEQUENCE [LARGE SCALE GENOMIC DNA]</scope>
    <source>
        <strain evidence="1 2">LMG 2247</strain>
    </source>
</reference>
<proteinExistence type="predicted"/>